<dbReference type="RefSeq" id="WP_248654591.1">
    <property type="nucleotide sequence ID" value="NZ_CP096658.1"/>
</dbReference>
<reference evidence="2" key="1">
    <citation type="submission" date="2022-04" db="EMBL/GenBank/DDBJ databases">
        <title>Diverse halophilic archaea isolated from saline environments.</title>
        <authorList>
            <person name="Cui H.-L."/>
        </authorList>
    </citation>
    <scope>NUCLEOTIDE SEQUENCE</scope>
    <source>
        <strain evidence="2">XZYJT40</strain>
    </source>
</reference>
<evidence type="ECO:0000313" key="3">
    <source>
        <dbReference type="Proteomes" id="UP000830434"/>
    </source>
</evidence>
<proteinExistence type="predicted"/>
<dbReference type="Proteomes" id="UP000830434">
    <property type="component" value="Chromosome"/>
</dbReference>
<organism evidence="2 3">
    <name type="scientific">Halorussus gelatinilyticus</name>
    <dbReference type="NCBI Taxonomy" id="2937524"/>
    <lineage>
        <taxon>Archaea</taxon>
        <taxon>Methanobacteriati</taxon>
        <taxon>Methanobacteriota</taxon>
        <taxon>Stenosarchaea group</taxon>
        <taxon>Halobacteria</taxon>
        <taxon>Halobacteriales</taxon>
        <taxon>Haladaptataceae</taxon>
        <taxon>Halorussus</taxon>
    </lineage>
</organism>
<keyword evidence="1" id="KW-0812">Transmembrane</keyword>
<protein>
    <submittedName>
        <fullName evidence="2">Uncharacterized protein</fullName>
    </submittedName>
</protein>
<name>A0A8U0IGH4_9EURY</name>
<evidence type="ECO:0000313" key="2">
    <source>
        <dbReference type="EMBL" id="UPW00177.1"/>
    </source>
</evidence>
<feature type="transmembrane region" description="Helical" evidence="1">
    <location>
        <begin position="120"/>
        <end position="139"/>
    </location>
</feature>
<dbReference type="KEGG" id="haxz:M0R88_16890"/>
<keyword evidence="1" id="KW-1133">Transmembrane helix</keyword>
<accession>A0A8U0IGH4</accession>
<feature type="transmembrane region" description="Helical" evidence="1">
    <location>
        <begin position="77"/>
        <end position="100"/>
    </location>
</feature>
<dbReference type="EMBL" id="CP096658">
    <property type="protein sequence ID" value="UPW00177.1"/>
    <property type="molecule type" value="Genomic_DNA"/>
</dbReference>
<gene>
    <name evidence="2" type="ORF">M0R88_16890</name>
</gene>
<evidence type="ECO:0000256" key="1">
    <source>
        <dbReference type="SAM" id="Phobius"/>
    </source>
</evidence>
<keyword evidence="3" id="KW-1185">Reference proteome</keyword>
<keyword evidence="1" id="KW-0472">Membrane</keyword>
<sequence>MNRAVPAAFAVLGVLLGAVTRLASVAPALVPDPAPGPPSAVVFLFGTVTFLLSTVAVAGLGYWANRHVAMPEQFARFAVTVGVAGGVGFVVGGMAVLATVPISMDGIWATVVFGLGYNAVTKSVSVGLYALAGAAVAHFRGPANARR</sequence>
<feature type="transmembrane region" description="Helical" evidence="1">
    <location>
        <begin position="39"/>
        <end position="65"/>
    </location>
</feature>
<dbReference type="GeneID" id="72191567"/>
<dbReference type="AlphaFoldDB" id="A0A8U0IGH4"/>